<gene>
    <name evidence="1" type="ordered locus">bpr_I2188</name>
</gene>
<dbReference type="Proteomes" id="UP000001299">
    <property type="component" value="Chromosome 1"/>
</dbReference>
<dbReference type="KEGG" id="bpb:bpr_I2188"/>
<dbReference type="eggNOG" id="ENOG502ZVTG">
    <property type="taxonomic scope" value="Bacteria"/>
</dbReference>
<name>E0RX13_BUTPB</name>
<keyword evidence="2" id="KW-1185">Reference proteome</keyword>
<protein>
    <submittedName>
        <fullName evidence="1">Uncharacterized protein</fullName>
    </submittedName>
</protein>
<dbReference type="STRING" id="515622.bpr_I2188"/>
<accession>E0RX13</accession>
<dbReference type="HOGENOM" id="CLU_764366_0_0_9"/>
<dbReference type="SUPFAM" id="SSF82171">
    <property type="entry name" value="DPP6 N-terminal domain-like"/>
    <property type="match status" value="1"/>
</dbReference>
<dbReference type="AlphaFoldDB" id="E0RX13"/>
<proteinExistence type="predicted"/>
<dbReference type="EMBL" id="CP001810">
    <property type="protein sequence ID" value="ADL34921.1"/>
    <property type="molecule type" value="Genomic_DNA"/>
</dbReference>
<organism evidence="1 2">
    <name type="scientific">Butyrivibrio proteoclasticus (strain ATCC 51982 / DSM 14932 / B316)</name>
    <name type="common">Clostridium proteoclasticum</name>
    <dbReference type="NCBI Taxonomy" id="515622"/>
    <lineage>
        <taxon>Bacteria</taxon>
        <taxon>Bacillati</taxon>
        <taxon>Bacillota</taxon>
        <taxon>Clostridia</taxon>
        <taxon>Lachnospirales</taxon>
        <taxon>Lachnospiraceae</taxon>
        <taxon>Butyrivibrio</taxon>
    </lineage>
</organism>
<evidence type="ECO:0000313" key="2">
    <source>
        <dbReference type="Proteomes" id="UP000001299"/>
    </source>
</evidence>
<reference evidence="1 2" key="1">
    <citation type="journal article" date="2010" name="PLoS ONE">
        <title>The glycobiome of the rumen bacterium Butyrivibrio proteoclasticus B316(T) highlights adaptation to a polysaccharide-rich environment.</title>
        <authorList>
            <person name="Kelly W.J."/>
            <person name="Leahy S.C."/>
            <person name="Altermann E."/>
            <person name="Yeoman C.J."/>
            <person name="Dunne J.C."/>
            <person name="Kong Z."/>
            <person name="Pacheco D.M."/>
            <person name="Li D."/>
            <person name="Noel S.J."/>
            <person name="Moon C.D."/>
            <person name="Cookson A.L."/>
            <person name="Attwood G.T."/>
        </authorList>
    </citation>
    <scope>NUCLEOTIDE SEQUENCE [LARGE SCALE GENOMIC DNA]</scope>
    <source>
        <strain evidence="2">ATCC 51982 / DSM 14932 / B316</strain>
    </source>
</reference>
<sequence length="362" mass="41384">MGYQQMISYNCFISVVSDGNYIYWVSEITGIGMRMSIESNVVEYLNIPWKSVGIKPSGNAVLAIDGKELFGIAGNGKYFFSFNIEKCSIKLTSLSLENVFAHDFAFSGINGDYVYFLPYQFDQIVLMNKYSGEIEYISLETDSAISEDGLFCAGRNDTKSDVVTCFDYSSNKLFKISFTNRECLTSHYPSDIQKPLYVYECTDGYYILTISGDVFYWEEKNSNVRQVYNNLSSERDNTIPFASICVKNNKLWIMPCYSEDIVLVDLNNGSTKKCIDYPCDFHYKKNNRMSNYTRAVEINGTTYFAMHTGNYIFGVNENGNGEFINVIWPDDTMLIDQWLLSNDIVNEGEMKLSGFINYVNRV</sequence>
<evidence type="ECO:0000313" key="1">
    <source>
        <dbReference type="EMBL" id="ADL34921.1"/>
    </source>
</evidence>